<keyword evidence="1" id="KW-0808">Transferase</keyword>
<dbReference type="EMBL" id="JAGMUV010000023">
    <property type="protein sequence ID" value="KAH7123074.1"/>
    <property type="molecule type" value="Genomic_DNA"/>
</dbReference>
<dbReference type="PANTHER" id="PTHR43877">
    <property type="entry name" value="AMINOALKYLPHOSPHONATE N-ACETYLTRANSFERASE-RELATED-RELATED"/>
    <property type="match status" value="1"/>
</dbReference>
<dbReference type="OrthoDB" id="9975416at2759"/>
<dbReference type="Pfam" id="PF00583">
    <property type="entry name" value="Acetyltransf_1"/>
    <property type="match status" value="1"/>
</dbReference>
<dbReference type="CDD" id="cd04301">
    <property type="entry name" value="NAT_SF"/>
    <property type="match status" value="1"/>
</dbReference>
<sequence>MAFTVRLATLAEAQKIAKLGADVFTITFGHSVPPHKLQAYIEERYTPPAVTTLLEDPEKRTYVATNEDCRILGFATMAYETNKACIEDVQSTIELQRVYVDTAVLGKGLSFRLARTIEKQAKEEGFQNIWLSVWEEHGSGHKVYQKWGYNQVGYDDFTVGTLCREIIL</sequence>
<dbReference type="PROSITE" id="PS51186">
    <property type="entry name" value="GNAT"/>
    <property type="match status" value="1"/>
</dbReference>
<evidence type="ECO:0000313" key="4">
    <source>
        <dbReference type="EMBL" id="KAH7123074.1"/>
    </source>
</evidence>
<dbReference type="GO" id="GO:0016747">
    <property type="term" value="F:acyltransferase activity, transferring groups other than amino-acyl groups"/>
    <property type="evidence" value="ECO:0007669"/>
    <property type="project" value="InterPro"/>
</dbReference>
<dbReference type="InterPro" id="IPR000182">
    <property type="entry name" value="GNAT_dom"/>
</dbReference>
<proteinExistence type="predicted"/>
<organism evidence="4 5">
    <name type="scientific">Dactylonectria macrodidyma</name>
    <dbReference type="NCBI Taxonomy" id="307937"/>
    <lineage>
        <taxon>Eukaryota</taxon>
        <taxon>Fungi</taxon>
        <taxon>Dikarya</taxon>
        <taxon>Ascomycota</taxon>
        <taxon>Pezizomycotina</taxon>
        <taxon>Sordariomycetes</taxon>
        <taxon>Hypocreomycetidae</taxon>
        <taxon>Hypocreales</taxon>
        <taxon>Nectriaceae</taxon>
        <taxon>Dactylonectria</taxon>
    </lineage>
</organism>
<accession>A0A9P9DQC1</accession>
<dbReference type="Gene3D" id="3.40.630.30">
    <property type="match status" value="1"/>
</dbReference>
<dbReference type="Proteomes" id="UP000738349">
    <property type="component" value="Unassembled WGS sequence"/>
</dbReference>
<dbReference type="InterPro" id="IPR050832">
    <property type="entry name" value="Bact_Acetyltransf"/>
</dbReference>
<reference evidence="4" key="1">
    <citation type="journal article" date="2021" name="Nat. Commun.">
        <title>Genetic determinants of endophytism in the Arabidopsis root mycobiome.</title>
        <authorList>
            <person name="Mesny F."/>
            <person name="Miyauchi S."/>
            <person name="Thiergart T."/>
            <person name="Pickel B."/>
            <person name="Atanasova L."/>
            <person name="Karlsson M."/>
            <person name="Huettel B."/>
            <person name="Barry K.W."/>
            <person name="Haridas S."/>
            <person name="Chen C."/>
            <person name="Bauer D."/>
            <person name="Andreopoulos W."/>
            <person name="Pangilinan J."/>
            <person name="LaButti K."/>
            <person name="Riley R."/>
            <person name="Lipzen A."/>
            <person name="Clum A."/>
            <person name="Drula E."/>
            <person name="Henrissat B."/>
            <person name="Kohler A."/>
            <person name="Grigoriev I.V."/>
            <person name="Martin F.M."/>
            <person name="Hacquard S."/>
        </authorList>
    </citation>
    <scope>NUCLEOTIDE SEQUENCE</scope>
    <source>
        <strain evidence="4">MPI-CAGE-AT-0147</strain>
    </source>
</reference>
<evidence type="ECO:0000256" key="2">
    <source>
        <dbReference type="ARBA" id="ARBA00023315"/>
    </source>
</evidence>
<keyword evidence="5" id="KW-1185">Reference proteome</keyword>
<evidence type="ECO:0000256" key="1">
    <source>
        <dbReference type="ARBA" id="ARBA00022679"/>
    </source>
</evidence>
<keyword evidence="2" id="KW-0012">Acyltransferase</keyword>
<dbReference type="AlphaFoldDB" id="A0A9P9DQC1"/>
<protein>
    <submittedName>
        <fullName evidence="4">Acyl-CoA N-acyltransferase</fullName>
    </submittedName>
</protein>
<comment type="caution">
    <text evidence="4">The sequence shown here is derived from an EMBL/GenBank/DDBJ whole genome shotgun (WGS) entry which is preliminary data.</text>
</comment>
<feature type="domain" description="N-acetyltransferase" evidence="3">
    <location>
        <begin position="3"/>
        <end position="168"/>
    </location>
</feature>
<name>A0A9P9DQC1_9HYPO</name>
<evidence type="ECO:0000313" key="5">
    <source>
        <dbReference type="Proteomes" id="UP000738349"/>
    </source>
</evidence>
<dbReference type="InterPro" id="IPR016181">
    <property type="entry name" value="Acyl_CoA_acyltransferase"/>
</dbReference>
<gene>
    <name evidence="4" type="ORF">EDB81DRAFT_913184</name>
</gene>
<evidence type="ECO:0000259" key="3">
    <source>
        <dbReference type="PROSITE" id="PS51186"/>
    </source>
</evidence>
<dbReference type="SUPFAM" id="SSF55729">
    <property type="entry name" value="Acyl-CoA N-acyltransferases (Nat)"/>
    <property type="match status" value="1"/>
</dbReference>